<evidence type="ECO:0000256" key="3">
    <source>
        <dbReference type="ARBA" id="ARBA00016512"/>
    </source>
</evidence>
<dbReference type="NCBIfam" id="TIGR02595">
    <property type="entry name" value="PEP_CTERM"/>
    <property type="match status" value="1"/>
</dbReference>
<dbReference type="PANTHER" id="PTHR40088">
    <property type="entry name" value="PECTATE LYASE (EUROFUNG)"/>
    <property type="match status" value="1"/>
</dbReference>
<evidence type="ECO:0000256" key="4">
    <source>
        <dbReference type="ARBA" id="ARBA00022525"/>
    </source>
</evidence>
<dbReference type="InterPro" id="IPR006626">
    <property type="entry name" value="PbH1"/>
</dbReference>
<dbReference type="GO" id="GO:0005576">
    <property type="term" value="C:extracellular region"/>
    <property type="evidence" value="ECO:0007669"/>
    <property type="project" value="UniProtKB-SubCell"/>
</dbReference>
<accession>A0A518K5C6</accession>
<comment type="cofactor">
    <cofactor evidence="1">
        <name>Ca(2+)</name>
        <dbReference type="ChEBI" id="CHEBI:29108"/>
    </cofactor>
</comment>
<dbReference type="InterPro" id="IPR018247">
    <property type="entry name" value="EF_Hand_1_Ca_BS"/>
</dbReference>
<dbReference type="AlphaFoldDB" id="A0A518K5C6"/>
<dbReference type="KEGG" id="bmei:Spa11_11750"/>
<dbReference type="SMART" id="SM00710">
    <property type="entry name" value="PbH1"/>
    <property type="match status" value="7"/>
</dbReference>
<keyword evidence="7" id="KW-0106">Calcium</keyword>
<name>A0A518K5C6_9BACT</name>
<evidence type="ECO:0000313" key="12">
    <source>
        <dbReference type="Proteomes" id="UP000316426"/>
    </source>
</evidence>
<gene>
    <name evidence="11" type="ORF">Spa11_11750</name>
</gene>
<keyword evidence="4" id="KW-0964">Secreted</keyword>
<proteinExistence type="inferred from homology"/>
<dbReference type="EMBL" id="CP036349">
    <property type="protein sequence ID" value="QDV72988.1"/>
    <property type="molecule type" value="Genomic_DNA"/>
</dbReference>
<dbReference type="InterPro" id="IPR059226">
    <property type="entry name" value="Choice_anch_Q_dom"/>
</dbReference>
<dbReference type="NCBIfam" id="NF041518">
    <property type="entry name" value="choice_anch_Q"/>
    <property type="match status" value="1"/>
</dbReference>
<keyword evidence="12" id="KW-1185">Reference proteome</keyword>
<dbReference type="SUPFAM" id="SSF51126">
    <property type="entry name" value="Pectin lyase-like"/>
    <property type="match status" value="1"/>
</dbReference>
<dbReference type="PROSITE" id="PS00018">
    <property type="entry name" value="EF_HAND_1"/>
    <property type="match status" value="1"/>
</dbReference>
<evidence type="ECO:0000256" key="1">
    <source>
        <dbReference type="ARBA" id="ARBA00001913"/>
    </source>
</evidence>
<evidence type="ECO:0000256" key="8">
    <source>
        <dbReference type="ARBA" id="ARBA00023239"/>
    </source>
</evidence>
<keyword evidence="5" id="KW-0479">Metal-binding</keyword>
<dbReference type="RefSeq" id="WP_145109209.1">
    <property type="nucleotide sequence ID" value="NZ_CP036349.1"/>
</dbReference>
<evidence type="ECO:0000256" key="6">
    <source>
        <dbReference type="ARBA" id="ARBA00022729"/>
    </source>
</evidence>
<comment type="subcellular location">
    <subcellularLocation>
        <location evidence="2">Secreted</location>
    </subcellularLocation>
</comment>
<evidence type="ECO:0000256" key="5">
    <source>
        <dbReference type="ARBA" id="ARBA00022723"/>
    </source>
</evidence>
<dbReference type="InterPro" id="IPR012334">
    <property type="entry name" value="Pectin_lyas_fold"/>
</dbReference>
<evidence type="ECO:0000313" key="11">
    <source>
        <dbReference type="EMBL" id="QDV72988.1"/>
    </source>
</evidence>
<feature type="domain" description="Right handed beta helix" evidence="10">
    <location>
        <begin position="153"/>
        <end position="310"/>
    </location>
</feature>
<evidence type="ECO:0000256" key="9">
    <source>
        <dbReference type="ARBA" id="ARBA00038263"/>
    </source>
</evidence>
<dbReference type="InterPro" id="IPR011050">
    <property type="entry name" value="Pectin_lyase_fold/virulence"/>
</dbReference>
<dbReference type="Pfam" id="PF13229">
    <property type="entry name" value="Beta_helix"/>
    <property type="match status" value="1"/>
</dbReference>
<keyword evidence="6" id="KW-0732">Signal</keyword>
<reference evidence="11 12" key="1">
    <citation type="submission" date="2019-02" db="EMBL/GenBank/DDBJ databases">
        <title>Deep-cultivation of Planctomycetes and their phenomic and genomic characterization uncovers novel biology.</title>
        <authorList>
            <person name="Wiegand S."/>
            <person name="Jogler M."/>
            <person name="Boedeker C."/>
            <person name="Pinto D."/>
            <person name="Vollmers J."/>
            <person name="Rivas-Marin E."/>
            <person name="Kohn T."/>
            <person name="Peeters S.H."/>
            <person name="Heuer A."/>
            <person name="Rast P."/>
            <person name="Oberbeckmann S."/>
            <person name="Bunk B."/>
            <person name="Jeske O."/>
            <person name="Meyerdierks A."/>
            <person name="Storesund J.E."/>
            <person name="Kallscheuer N."/>
            <person name="Luecker S."/>
            <person name="Lage O.M."/>
            <person name="Pohl T."/>
            <person name="Merkel B.J."/>
            <person name="Hornburger P."/>
            <person name="Mueller R.-W."/>
            <person name="Bruemmer F."/>
            <person name="Labrenz M."/>
            <person name="Spormann A.M."/>
            <person name="Op den Camp H."/>
            <person name="Overmann J."/>
            <person name="Amann R."/>
            <person name="Jetten M.S.M."/>
            <person name="Mascher T."/>
            <person name="Medema M.H."/>
            <person name="Devos D.P."/>
            <person name="Kaster A.-K."/>
            <person name="Ovreas L."/>
            <person name="Rohde M."/>
            <person name="Galperin M.Y."/>
            <person name="Jogler C."/>
        </authorList>
    </citation>
    <scope>NUCLEOTIDE SEQUENCE [LARGE SCALE GENOMIC DNA]</scope>
    <source>
        <strain evidence="11 12">Spa11</strain>
    </source>
</reference>
<evidence type="ECO:0000259" key="10">
    <source>
        <dbReference type="Pfam" id="PF13229"/>
    </source>
</evidence>
<dbReference type="InterPro" id="IPR013424">
    <property type="entry name" value="Ice-binding_C"/>
</dbReference>
<evidence type="ECO:0000256" key="2">
    <source>
        <dbReference type="ARBA" id="ARBA00004613"/>
    </source>
</evidence>
<dbReference type="GO" id="GO:0046872">
    <property type="term" value="F:metal ion binding"/>
    <property type="evidence" value="ECO:0007669"/>
    <property type="project" value="UniProtKB-KW"/>
</dbReference>
<dbReference type="GO" id="GO:0016837">
    <property type="term" value="F:carbon-oxygen lyase activity, acting on polysaccharides"/>
    <property type="evidence" value="ECO:0007669"/>
    <property type="project" value="TreeGrafter"/>
</dbReference>
<dbReference type="Gene3D" id="2.160.20.10">
    <property type="entry name" value="Single-stranded right-handed beta-helix, Pectin lyase-like"/>
    <property type="match status" value="1"/>
</dbReference>
<comment type="similarity">
    <text evidence="9">Belongs to the polysaccharide lyase 9 family.</text>
</comment>
<dbReference type="PANTHER" id="PTHR40088:SF1">
    <property type="entry name" value="PECTATE LYASE PEL9"/>
    <property type="match status" value="1"/>
</dbReference>
<sequence>MPWPIATFLIVISSSYGVAATYYVSPSGSNAANGSATSPWESLQYAADQVSAGDRVIVRPGDYVGFHLTRSGVADGRIEFLAEPGARVTARNGTTPDGINLEGASYVTIDGFEVIGMPRAGVRTVGPYVGGQQAFAEFVTIRNTISRDNTVWGILTGFVDDLLIEGNRTSNSAREHGIYVGNSGDRPIIRNNTSFGNRANGIHVNADVSSGLDGVIEEAHIDGNVIYDNGVGGGSGINLDGVRNSVIENNLIYNAHASGISLYRIDGAEPSSGNVVANNTIHQANDGRWALNLQNGSTDTTIANNILISDHSSRGAIDISQDSLTGTVSDYNVMISRLTTNGGGSILTLPQWQTQTGLDSNSLVATADELFVDATAGDYRLREGSPARDAGWNQLAPAADLEGTPRPQGAVVDIGAYEAPVSIPGDYNSDGVIDAADYTSWRDAVGQPAGTLPNDVDGGVIGPAQYATWQANYGSGVDDASTRLLGSLGHAPEPTTAALLWLGLAMASHVRRRQP</sequence>
<dbReference type="InterPro" id="IPR052052">
    <property type="entry name" value="Polysaccharide_Lyase_9"/>
</dbReference>
<protein>
    <recommendedName>
        <fullName evidence="3">Probable pectate lyase C</fullName>
    </recommendedName>
</protein>
<dbReference type="Proteomes" id="UP000316426">
    <property type="component" value="Chromosome"/>
</dbReference>
<dbReference type="InterPro" id="IPR039448">
    <property type="entry name" value="Beta_helix"/>
</dbReference>
<evidence type="ECO:0000256" key="7">
    <source>
        <dbReference type="ARBA" id="ARBA00022837"/>
    </source>
</evidence>
<keyword evidence="8" id="KW-0456">Lyase</keyword>
<organism evidence="11 12">
    <name type="scientific">Botrimarina mediterranea</name>
    <dbReference type="NCBI Taxonomy" id="2528022"/>
    <lineage>
        <taxon>Bacteria</taxon>
        <taxon>Pseudomonadati</taxon>
        <taxon>Planctomycetota</taxon>
        <taxon>Planctomycetia</taxon>
        <taxon>Pirellulales</taxon>
        <taxon>Lacipirellulaceae</taxon>
        <taxon>Botrimarina</taxon>
    </lineage>
</organism>